<dbReference type="EMBL" id="VEVO01000010">
    <property type="protein sequence ID" value="KAF0036526.1"/>
    <property type="molecule type" value="Genomic_DNA"/>
</dbReference>
<reference evidence="1 2" key="1">
    <citation type="submission" date="2019-06" db="EMBL/GenBank/DDBJ databases">
        <title>Draft genomes of female and male turbot (Scophthalmus maximus).</title>
        <authorList>
            <person name="Xu H."/>
            <person name="Xu X.-W."/>
            <person name="Shao C."/>
            <person name="Chen S."/>
        </authorList>
    </citation>
    <scope>NUCLEOTIDE SEQUENCE [LARGE SCALE GENOMIC DNA]</scope>
    <source>
        <strain evidence="1">Ysfricsl-2016a</strain>
        <tissue evidence="1">Blood</tissue>
    </source>
</reference>
<proteinExistence type="predicted"/>
<comment type="caution">
    <text evidence="1">The sequence shown here is derived from an EMBL/GenBank/DDBJ whole genome shotgun (WGS) entry which is preliminary data.</text>
</comment>
<name>A0A6A4SMW8_SCOMX</name>
<gene>
    <name evidence="1" type="ORF">F2P81_011838</name>
</gene>
<sequence>MKKKLKVTFYNIVVAAATSALLERFSTRENVGKNIGVLSTFQSPNEELTEQVNRSHVQTKSSPECLLFPFRSDDTAKWRIPEHQSPETAASVPCKPNKTLMFLLTS</sequence>
<evidence type="ECO:0000313" key="2">
    <source>
        <dbReference type="Proteomes" id="UP000438429"/>
    </source>
</evidence>
<dbReference type="Proteomes" id="UP000438429">
    <property type="component" value="Unassembled WGS sequence"/>
</dbReference>
<organism evidence="1 2">
    <name type="scientific">Scophthalmus maximus</name>
    <name type="common">Turbot</name>
    <name type="synonym">Psetta maxima</name>
    <dbReference type="NCBI Taxonomy" id="52904"/>
    <lineage>
        <taxon>Eukaryota</taxon>
        <taxon>Metazoa</taxon>
        <taxon>Chordata</taxon>
        <taxon>Craniata</taxon>
        <taxon>Vertebrata</taxon>
        <taxon>Euteleostomi</taxon>
        <taxon>Actinopterygii</taxon>
        <taxon>Neopterygii</taxon>
        <taxon>Teleostei</taxon>
        <taxon>Neoteleostei</taxon>
        <taxon>Acanthomorphata</taxon>
        <taxon>Carangaria</taxon>
        <taxon>Pleuronectiformes</taxon>
        <taxon>Pleuronectoidei</taxon>
        <taxon>Scophthalmidae</taxon>
        <taxon>Scophthalmus</taxon>
    </lineage>
</organism>
<accession>A0A6A4SMW8</accession>
<protein>
    <submittedName>
        <fullName evidence="1">Uncharacterized protein</fullName>
    </submittedName>
</protein>
<dbReference type="AlphaFoldDB" id="A0A6A4SMW8"/>
<evidence type="ECO:0000313" key="1">
    <source>
        <dbReference type="EMBL" id="KAF0036526.1"/>
    </source>
</evidence>